<dbReference type="OrthoDB" id="452601at2"/>
<evidence type="ECO:0000313" key="1">
    <source>
        <dbReference type="EMBL" id="BAY82759.1"/>
    </source>
</evidence>
<proteinExistence type="predicted"/>
<sequence length="345" mass="38834">MKSLVSHYQKIKDKLKSRLDATNTVEEVVKIVRDEINQLTDLNGEYIKELTPPQARLARNMLEGMKENLQILSSVELQDLTVDVPEKSFDISEVQAELSKNINQNINQSVLSPLNSAIQTQKNIQNWTSPAYYKQILLQPLQKSRVIVSSLLAAGLAGTLEGGITWGLVGAVIGLITGGVFGKVVKQKQLPDTVSNLSDETIQNQTRITIDTNKLLNYLYQNFQSIDQTVLAYGVKEEKTNQPDLENNLDLLEYLQELMADALDEETKLPISVRRRIEQAITVLRNYGIEAKVYQPSLETNKAWDMFYFEPSIDPNITDYVTLKHAFVKDERVLLPGSVIEPASN</sequence>
<evidence type="ECO:0000313" key="2">
    <source>
        <dbReference type="Proteomes" id="UP000218418"/>
    </source>
</evidence>
<keyword evidence="2" id="KW-1185">Reference proteome</keyword>
<dbReference type="AlphaFoldDB" id="A0A1Z4LNG8"/>
<dbReference type="Proteomes" id="UP000218418">
    <property type="component" value="Chromosome"/>
</dbReference>
<reference evidence="1 2" key="1">
    <citation type="submission" date="2017-06" db="EMBL/GenBank/DDBJ databases">
        <title>Genome sequencing of cyanobaciteial culture collection at National Institute for Environmental Studies (NIES).</title>
        <authorList>
            <person name="Hirose Y."/>
            <person name="Shimura Y."/>
            <person name="Fujisawa T."/>
            <person name="Nakamura Y."/>
            <person name="Kawachi M."/>
        </authorList>
    </citation>
    <scope>NUCLEOTIDE SEQUENCE [LARGE SCALE GENOMIC DNA]</scope>
    <source>
        <strain evidence="1 2">NIES-267</strain>
    </source>
</reference>
<protein>
    <submittedName>
        <fullName evidence="1">Uncharacterized protein</fullName>
    </submittedName>
</protein>
<organism evidence="1 2">
    <name type="scientific">Calothrix parasitica NIES-267</name>
    <dbReference type="NCBI Taxonomy" id="1973488"/>
    <lineage>
        <taxon>Bacteria</taxon>
        <taxon>Bacillati</taxon>
        <taxon>Cyanobacteriota</taxon>
        <taxon>Cyanophyceae</taxon>
        <taxon>Nostocales</taxon>
        <taxon>Calotrichaceae</taxon>
        <taxon>Calothrix</taxon>
    </lineage>
</organism>
<name>A0A1Z4LNG8_9CYAN</name>
<accession>A0A1Z4LNG8</accession>
<gene>
    <name evidence="1" type="ORF">NIES267_22430</name>
</gene>
<dbReference type="EMBL" id="AP018227">
    <property type="protein sequence ID" value="BAY82759.1"/>
    <property type="molecule type" value="Genomic_DNA"/>
</dbReference>